<organism evidence="2 3">
    <name type="scientific">Klebsormidium nitens</name>
    <name type="common">Green alga</name>
    <name type="synonym">Ulothrix nitens</name>
    <dbReference type="NCBI Taxonomy" id="105231"/>
    <lineage>
        <taxon>Eukaryota</taxon>
        <taxon>Viridiplantae</taxon>
        <taxon>Streptophyta</taxon>
        <taxon>Klebsormidiophyceae</taxon>
        <taxon>Klebsormidiales</taxon>
        <taxon>Klebsormidiaceae</taxon>
        <taxon>Klebsormidium</taxon>
    </lineage>
</organism>
<evidence type="ECO:0000313" key="2">
    <source>
        <dbReference type="EMBL" id="GAQ89494.1"/>
    </source>
</evidence>
<accession>A0A1Y1IF11</accession>
<dbReference type="PANTHER" id="PTHR33872">
    <property type="entry name" value="DNA POLYMERASE EPSILON CATALYTIC SUBUNIT A"/>
    <property type="match status" value="1"/>
</dbReference>
<name>A0A1Y1IF11_KLENI</name>
<dbReference type="OMA" id="AYWRSQK"/>
<dbReference type="AlphaFoldDB" id="A0A1Y1IF11"/>
<proteinExistence type="predicted"/>
<sequence>MGSLPGPGWAETFTGSSSSPTYRRSMSATRQEIDAFHRELHRKSLEGQSAEQDAQEAMRRSQTMSPRQSDSPRSILDGGVLDSDENQEVTIARKAWWRRSNWAFLNDPPEMDVKDGAKGYNYATQHKLAARTIGEHAL</sequence>
<feature type="compositionally biased region" description="Basic and acidic residues" evidence="1">
    <location>
        <begin position="31"/>
        <end position="45"/>
    </location>
</feature>
<feature type="compositionally biased region" description="Low complexity" evidence="1">
    <location>
        <begin position="16"/>
        <end position="27"/>
    </location>
</feature>
<gene>
    <name evidence="2" type="ORF">KFL_005290090</name>
</gene>
<evidence type="ECO:0000313" key="3">
    <source>
        <dbReference type="Proteomes" id="UP000054558"/>
    </source>
</evidence>
<dbReference type="EMBL" id="DF237478">
    <property type="protein sequence ID" value="GAQ89494.1"/>
    <property type="molecule type" value="Genomic_DNA"/>
</dbReference>
<dbReference type="OrthoDB" id="1858881at2759"/>
<keyword evidence="3" id="KW-1185">Reference proteome</keyword>
<feature type="compositionally biased region" description="Polar residues" evidence="1">
    <location>
        <begin position="60"/>
        <end position="72"/>
    </location>
</feature>
<evidence type="ECO:0000256" key="1">
    <source>
        <dbReference type="SAM" id="MobiDB-lite"/>
    </source>
</evidence>
<dbReference type="Proteomes" id="UP000054558">
    <property type="component" value="Unassembled WGS sequence"/>
</dbReference>
<reference evidence="2 3" key="1">
    <citation type="journal article" date="2014" name="Nat. Commun.">
        <title>Klebsormidium flaccidum genome reveals primary factors for plant terrestrial adaptation.</title>
        <authorList>
            <person name="Hori K."/>
            <person name="Maruyama F."/>
            <person name="Fujisawa T."/>
            <person name="Togashi T."/>
            <person name="Yamamoto N."/>
            <person name="Seo M."/>
            <person name="Sato S."/>
            <person name="Yamada T."/>
            <person name="Mori H."/>
            <person name="Tajima N."/>
            <person name="Moriyama T."/>
            <person name="Ikeuchi M."/>
            <person name="Watanabe M."/>
            <person name="Wada H."/>
            <person name="Kobayashi K."/>
            <person name="Saito M."/>
            <person name="Masuda T."/>
            <person name="Sasaki-Sekimoto Y."/>
            <person name="Mashiguchi K."/>
            <person name="Awai K."/>
            <person name="Shimojima M."/>
            <person name="Masuda S."/>
            <person name="Iwai M."/>
            <person name="Nobusawa T."/>
            <person name="Narise T."/>
            <person name="Kondo S."/>
            <person name="Saito H."/>
            <person name="Sato R."/>
            <person name="Murakawa M."/>
            <person name="Ihara Y."/>
            <person name="Oshima-Yamada Y."/>
            <person name="Ohtaka K."/>
            <person name="Satoh M."/>
            <person name="Sonobe K."/>
            <person name="Ishii M."/>
            <person name="Ohtani R."/>
            <person name="Kanamori-Sato M."/>
            <person name="Honoki R."/>
            <person name="Miyazaki D."/>
            <person name="Mochizuki H."/>
            <person name="Umetsu J."/>
            <person name="Higashi K."/>
            <person name="Shibata D."/>
            <person name="Kamiya Y."/>
            <person name="Sato N."/>
            <person name="Nakamura Y."/>
            <person name="Tabata S."/>
            <person name="Ida S."/>
            <person name="Kurokawa K."/>
            <person name="Ohta H."/>
        </authorList>
    </citation>
    <scope>NUCLEOTIDE SEQUENCE [LARGE SCALE GENOMIC DNA]</scope>
    <source>
        <strain evidence="2 3">NIES-2285</strain>
    </source>
</reference>
<dbReference type="PANTHER" id="PTHR33872:SF2">
    <property type="entry name" value="DNA POLYMERASE EPSILON CATALYTIC SUBUNIT A"/>
    <property type="match status" value="1"/>
</dbReference>
<feature type="region of interest" description="Disordered" evidence="1">
    <location>
        <begin position="1"/>
        <end position="83"/>
    </location>
</feature>
<protein>
    <submittedName>
        <fullName evidence="2">Uncharacterized protein</fullName>
    </submittedName>
</protein>